<feature type="region of interest" description="Disordered" evidence="4">
    <location>
        <begin position="46"/>
        <end position="83"/>
    </location>
</feature>
<evidence type="ECO:0000256" key="2">
    <source>
        <dbReference type="ARBA" id="ARBA00022737"/>
    </source>
</evidence>
<name>A0A565CHB5_9BRAS</name>
<dbReference type="FunFam" id="2.130.10.10:FF:002011">
    <property type="entry name" value="Transducin/WD40 repeat-like superfamily protein"/>
    <property type="match status" value="1"/>
</dbReference>
<evidence type="ECO:0000256" key="3">
    <source>
        <dbReference type="PROSITE-ProRule" id="PRU00221"/>
    </source>
</evidence>
<organism evidence="5 6">
    <name type="scientific">Arabis nemorensis</name>
    <dbReference type="NCBI Taxonomy" id="586526"/>
    <lineage>
        <taxon>Eukaryota</taxon>
        <taxon>Viridiplantae</taxon>
        <taxon>Streptophyta</taxon>
        <taxon>Embryophyta</taxon>
        <taxon>Tracheophyta</taxon>
        <taxon>Spermatophyta</taxon>
        <taxon>Magnoliopsida</taxon>
        <taxon>eudicotyledons</taxon>
        <taxon>Gunneridae</taxon>
        <taxon>Pentapetalae</taxon>
        <taxon>rosids</taxon>
        <taxon>malvids</taxon>
        <taxon>Brassicales</taxon>
        <taxon>Brassicaceae</taxon>
        <taxon>Arabideae</taxon>
        <taxon>Arabis</taxon>
    </lineage>
</organism>
<feature type="region of interest" description="Disordered" evidence="4">
    <location>
        <begin position="764"/>
        <end position="845"/>
    </location>
</feature>
<evidence type="ECO:0000313" key="6">
    <source>
        <dbReference type="Proteomes" id="UP000489600"/>
    </source>
</evidence>
<dbReference type="SMART" id="SM00320">
    <property type="entry name" value="WD40"/>
    <property type="match status" value="6"/>
</dbReference>
<feature type="compositionally biased region" description="Polar residues" evidence="4">
    <location>
        <begin position="824"/>
        <end position="835"/>
    </location>
</feature>
<accession>A0A565CHB5</accession>
<evidence type="ECO:0000256" key="4">
    <source>
        <dbReference type="SAM" id="MobiDB-lite"/>
    </source>
</evidence>
<dbReference type="OrthoDB" id="408728at2759"/>
<comment type="caution">
    <text evidence="5">The sequence shown here is derived from an EMBL/GenBank/DDBJ whole genome shotgun (WGS) entry which is preliminary data.</text>
</comment>
<dbReference type="PROSITE" id="PS00678">
    <property type="entry name" value="WD_REPEATS_1"/>
    <property type="match status" value="2"/>
</dbReference>
<protein>
    <submittedName>
        <fullName evidence="5">Uncharacterized protein</fullName>
    </submittedName>
</protein>
<dbReference type="InterPro" id="IPR015943">
    <property type="entry name" value="WD40/YVTN_repeat-like_dom_sf"/>
</dbReference>
<dbReference type="PROSITE" id="PS50294">
    <property type="entry name" value="WD_REPEATS_REGION"/>
    <property type="match status" value="3"/>
</dbReference>
<dbReference type="Proteomes" id="UP000489600">
    <property type="component" value="Unassembled WGS sequence"/>
</dbReference>
<feature type="region of interest" description="Disordered" evidence="4">
    <location>
        <begin position="145"/>
        <end position="200"/>
    </location>
</feature>
<dbReference type="InterPro" id="IPR040324">
    <property type="entry name" value="WDR44/Dgr2"/>
</dbReference>
<feature type="compositionally biased region" description="Polar residues" evidence="4">
    <location>
        <begin position="152"/>
        <end position="165"/>
    </location>
</feature>
<dbReference type="InterPro" id="IPR020472">
    <property type="entry name" value="WD40_PAC1"/>
</dbReference>
<dbReference type="PANTHER" id="PTHR14221:SF41">
    <property type="entry name" value="TRANSDUCIN_WD40 REPEAT-LIKE SUPERFAMILY PROTEIN"/>
    <property type="match status" value="1"/>
</dbReference>
<evidence type="ECO:0000313" key="5">
    <source>
        <dbReference type="EMBL" id="VVB12946.1"/>
    </source>
</evidence>
<sequence length="910" mass="100182">MANRGGKLERKKTMAMNWAGLGEVEDDDDHFFETSNRISTVVPMDLASSSDEEGEFDDCRISFSSNVSSSSRAAPPPDMSPDYDIWMSAPGSITERRRRLLNGMGLESKKSMLGAISIQRVSKPTAVECGGGSRVVEGGGVTEAKVEERDQNSPVDQQVNRSPPSMSVLLVRSRSDSDIEASSAEKKRKDEMLGKTSKSRLTRTASAIGAHCARICPYFTPTRASPPDAQNGHIQGQKNGVLLSSVVSKTRFSAFFLIKNLDTGKEFIVKEYGENGMWNRLSDLQTGKQLTMEEFEKSVGYSSVVKDLMRRENANTAIDFRKFPSYVSKSLRVSKKRGAALLKNIKDVAHSMSSKVSEKDSSGSGTSSPRTVDQKQEKNNDQTNQWVKVRHSGKSHKDLSALHLCQEIQAHKGSIWTMKFSPDTHLLASAGEDRAIHVWEVQECEIMSMNEGSLTPIHPSMSGSTDKSPAEGEAVEVQPDKKKKGKASSSSRKANQIPDYVHAPETVFSLSDKPICSFSGHLDDVLDLSWSRSQLLLSSSMDKTVRLWDIETQSCLKLFAHNDYVTCVQFNPLDEDYFISGSLDAKIRIWNISNRQVVEWNDLNEMVTAVCYTPDGQGAFVGSHKGNCRLYSAEDCKLDQTNHIDLQNRKKAQAKKITAFQFSPINPSEVLVTSADSRIRILDGTELIQKFRGFKNTSSQMTASYTLDAKHIVCASEDSQVYVWKHEEPRLGITGRKTVAMCTSYETFPCKDVSVAIPWHGVVKGELPPTQSKKNPKKSSTTVTTPENATTGKKPGLPPLPKKNNDNTADGATEQHQEDETATHIPQNETENTGESLKPGDSPSISISSRISSWSWFDSSGSHGAHAVQPTAWGMVIVTATLGGQIRAYQNFGLPRRVGRQGSLFSHNSA</sequence>
<keyword evidence="2" id="KW-0677">Repeat</keyword>
<dbReference type="Gene3D" id="2.130.10.10">
    <property type="entry name" value="YVTN repeat-like/Quinoprotein amine dehydrogenase"/>
    <property type="match status" value="2"/>
</dbReference>
<dbReference type="InterPro" id="IPR036322">
    <property type="entry name" value="WD40_repeat_dom_sf"/>
</dbReference>
<feature type="region of interest" description="Disordered" evidence="4">
    <location>
        <begin position="352"/>
        <end position="386"/>
    </location>
</feature>
<dbReference type="SUPFAM" id="SSF50978">
    <property type="entry name" value="WD40 repeat-like"/>
    <property type="match status" value="1"/>
</dbReference>
<feature type="compositionally biased region" description="Polar residues" evidence="4">
    <location>
        <begin position="769"/>
        <end position="791"/>
    </location>
</feature>
<feature type="repeat" description="WD" evidence="3">
    <location>
        <begin position="518"/>
        <end position="558"/>
    </location>
</feature>
<feature type="compositionally biased region" description="Basic and acidic residues" evidence="4">
    <location>
        <begin position="813"/>
        <end position="822"/>
    </location>
</feature>
<dbReference type="EMBL" id="CABITT030000008">
    <property type="protein sequence ID" value="VVB12946.1"/>
    <property type="molecule type" value="Genomic_DNA"/>
</dbReference>
<evidence type="ECO:0000256" key="1">
    <source>
        <dbReference type="ARBA" id="ARBA00022574"/>
    </source>
</evidence>
<dbReference type="AlphaFoldDB" id="A0A565CHB5"/>
<dbReference type="PRINTS" id="PR00320">
    <property type="entry name" value="GPROTEINBRPT"/>
</dbReference>
<gene>
    <name evidence="5" type="ORF">ANE_LOCUS23390</name>
</gene>
<dbReference type="Pfam" id="PF00400">
    <property type="entry name" value="WD40"/>
    <property type="match status" value="3"/>
</dbReference>
<feature type="compositionally biased region" description="Low complexity" evidence="4">
    <location>
        <begin position="62"/>
        <end position="73"/>
    </location>
</feature>
<feature type="region of interest" description="Disordered" evidence="4">
    <location>
        <begin position="452"/>
        <end position="496"/>
    </location>
</feature>
<feature type="repeat" description="WD" evidence="3">
    <location>
        <begin position="408"/>
        <end position="449"/>
    </location>
</feature>
<reference evidence="5" key="1">
    <citation type="submission" date="2019-07" db="EMBL/GenBank/DDBJ databases">
        <authorList>
            <person name="Dittberner H."/>
        </authorList>
    </citation>
    <scope>NUCLEOTIDE SEQUENCE [LARGE SCALE GENOMIC DNA]</scope>
</reference>
<dbReference type="PANTHER" id="PTHR14221">
    <property type="entry name" value="WD REPEAT DOMAIN 44"/>
    <property type="match status" value="1"/>
</dbReference>
<keyword evidence="1 3" id="KW-0853">WD repeat</keyword>
<dbReference type="InterPro" id="IPR001680">
    <property type="entry name" value="WD40_rpt"/>
</dbReference>
<dbReference type="InterPro" id="IPR019775">
    <property type="entry name" value="WD40_repeat_CS"/>
</dbReference>
<dbReference type="PROSITE" id="PS50082">
    <property type="entry name" value="WD_REPEATS_2"/>
    <property type="match status" value="3"/>
</dbReference>
<keyword evidence="6" id="KW-1185">Reference proteome</keyword>
<feature type="repeat" description="WD" evidence="3">
    <location>
        <begin position="558"/>
        <end position="600"/>
    </location>
</feature>
<feature type="compositionally biased region" description="Basic and acidic residues" evidence="4">
    <location>
        <begin position="173"/>
        <end position="193"/>
    </location>
</feature>
<dbReference type="FunFam" id="2.130.10.10:FF:000329">
    <property type="entry name" value="WD repeat-containing protein 44"/>
    <property type="match status" value="1"/>
</dbReference>
<proteinExistence type="predicted"/>